<dbReference type="EMBL" id="JABXBU010002072">
    <property type="protein sequence ID" value="KAF8778320.1"/>
    <property type="molecule type" value="Genomic_DNA"/>
</dbReference>
<dbReference type="Gene3D" id="3.40.525.10">
    <property type="entry name" value="CRAL-TRIO lipid binding domain"/>
    <property type="match status" value="1"/>
</dbReference>
<proteinExistence type="predicted"/>
<dbReference type="GO" id="GO:0016020">
    <property type="term" value="C:membrane"/>
    <property type="evidence" value="ECO:0007669"/>
    <property type="project" value="TreeGrafter"/>
</dbReference>
<dbReference type="PANTHER" id="PTHR10174:SF208">
    <property type="entry name" value="CRAL-TRIO DOMAIN-CONTAINING PROTEIN DDB_G0278031"/>
    <property type="match status" value="1"/>
</dbReference>
<dbReference type="Proteomes" id="UP000807504">
    <property type="component" value="Unassembled WGS sequence"/>
</dbReference>
<dbReference type="AlphaFoldDB" id="A0A8T0ER77"/>
<keyword evidence="3" id="KW-1185">Reference proteome</keyword>
<gene>
    <name evidence="2" type="ORF">HNY73_015051</name>
</gene>
<dbReference type="InterPro" id="IPR001251">
    <property type="entry name" value="CRAL-TRIO_dom"/>
</dbReference>
<feature type="domain" description="CRAL-TRIO" evidence="1">
    <location>
        <begin position="111"/>
        <end position="260"/>
    </location>
</feature>
<reference evidence="2" key="2">
    <citation type="submission" date="2020-06" db="EMBL/GenBank/DDBJ databases">
        <authorList>
            <person name="Sheffer M."/>
        </authorList>
    </citation>
    <scope>NUCLEOTIDE SEQUENCE</scope>
</reference>
<name>A0A8T0ER77_ARGBR</name>
<reference evidence="2" key="1">
    <citation type="journal article" date="2020" name="bioRxiv">
        <title>Chromosome-level reference genome of the European wasp spider Argiope bruennichi: a resource for studies on range expansion and evolutionary adaptation.</title>
        <authorList>
            <person name="Sheffer M.M."/>
            <person name="Hoppe A."/>
            <person name="Krehenwinkel H."/>
            <person name="Uhl G."/>
            <person name="Kuss A.W."/>
            <person name="Jensen L."/>
            <person name="Jensen C."/>
            <person name="Gillespie R.G."/>
            <person name="Hoff K.J."/>
            <person name="Prost S."/>
        </authorList>
    </citation>
    <scope>NUCLEOTIDE SEQUENCE</scope>
</reference>
<dbReference type="Pfam" id="PF00650">
    <property type="entry name" value="CRAL_TRIO"/>
    <property type="match status" value="1"/>
</dbReference>
<protein>
    <submittedName>
        <fullName evidence="2">Alpha-tocopherol transfer protein-like like protein</fullName>
    </submittedName>
</protein>
<organism evidence="2 3">
    <name type="scientific">Argiope bruennichi</name>
    <name type="common">Wasp spider</name>
    <name type="synonym">Aranea bruennichi</name>
    <dbReference type="NCBI Taxonomy" id="94029"/>
    <lineage>
        <taxon>Eukaryota</taxon>
        <taxon>Metazoa</taxon>
        <taxon>Ecdysozoa</taxon>
        <taxon>Arthropoda</taxon>
        <taxon>Chelicerata</taxon>
        <taxon>Arachnida</taxon>
        <taxon>Araneae</taxon>
        <taxon>Araneomorphae</taxon>
        <taxon>Entelegynae</taxon>
        <taxon>Araneoidea</taxon>
        <taxon>Araneidae</taxon>
        <taxon>Argiope</taxon>
    </lineage>
</organism>
<dbReference type="InterPro" id="IPR036865">
    <property type="entry name" value="CRAL-TRIO_dom_sf"/>
</dbReference>
<dbReference type="CDD" id="cd00170">
    <property type="entry name" value="SEC14"/>
    <property type="match status" value="1"/>
</dbReference>
<sequence>MNQMEGYPFEMTHLPECFLEKAKKELNEVPEQRTEELRKFKEMLSTDKTFTGIDFEDDFLWLFLRHAKHDASRALPHLRNLIKLRRNYSSLFQSIEDDLFNSSPSTQCFSILPKRTPNGCAVILIELGKWDPEEFPIENFKRMFLFVFLQTLRDPVTQINGFKLIHDFKDTNMKHLRCCTPQNIYLEYHIGLHCLPGRYKEIHFVNGSALLKLLFVVGNPIFSKKIKQRMMFHSKPEDLLNYFPPDMLPIQWGGTLKDYHDENMLKKMNKEHGRYPTGGPKNYF</sequence>
<dbReference type="SMART" id="SM00516">
    <property type="entry name" value="SEC14"/>
    <property type="match status" value="1"/>
</dbReference>
<dbReference type="Gene3D" id="1.10.8.20">
    <property type="entry name" value="N-terminal domain of phosphatidylinositol transfer protein sec14p"/>
    <property type="match status" value="1"/>
</dbReference>
<dbReference type="PRINTS" id="PR00180">
    <property type="entry name" value="CRETINALDHBP"/>
</dbReference>
<dbReference type="SUPFAM" id="SSF46938">
    <property type="entry name" value="CRAL/TRIO N-terminal domain"/>
    <property type="match status" value="1"/>
</dbReference>
<evidence type="ECO:0000313" key="3">
    <source>
        <dbReference type="Proteomes" id="UP000807504"/>
    </source>
</evidence>
<dbReference type="GO" id="GO:1902936">
    <property type="term" value="F:phosphatidylinositol bisphosphate binding"/>
    <property type="evidence" value="ECO:0007669"/>
    <property type="project" value="TreeGrafter"/>
</dbReference>
<accession>A0A8T0ER77</accession>
<dbReference type="SUPFAM" id="SSF52087">
    <property type="entry name" value="CRAL/TRIO domain"/>
    <property type="match status" value="1"/>
</dbReference>
<evidence type="ECO:0000313" key="2">
    <source>
        <dbReference type="EMBL" id="KAF8778320.1"/>
    </source>
</evidence>
<dbReference type="Gene3D" id="1.20.5.1200">
    <property type="entry name" value="Alpha-tocopherol transfer"/>
    <property type="match status" value="1"/>
</dbReference>
<comment type="caution">
    <text evidence="2">The sequence shown here is derived from an EMBL/GenBank/DDBJ whole genome shotgun (WGS) entry which is preliminary data.</text>
</comment>
<dbReference type="PROSITE" id="PS50191">
    <property type="entry name" value="CRAL_TRIO"/>
    <property type="match status" value="1"/>
</dbReference>
<dbReference type="InterPro" id="IPR036273">
    <property type="entry name" value="CRAL/TRIO_N_dom_sf"/>
</dbReference>
<dbReference type="PANTHER" id="PTHR10174">
    <property type="entry name" value="ALPHA-TOCOPHEROL TRANSFER PROTEIN-RELATED"/>
    <property type="match status" value="1"/>
</dbReference>
<evidence type="ECO:0000259" key="1">
    <source>
        <dbReference type="PROSITE" id="PS50191"/>
    </source>
</evidence>